<keyword evidence="5" id="KW-0677">Repeat</keyword>
<feature type="chain" id="PRO_5045565608" evidence="9">
    <location>
        <begin position="24"/>
        <end position="491"/>
    </location>
</feature>
<dbReference type="EMBL" id="JAUFPX010000006">
    <property type="protein sequence ID" value="MDN3590681.1"/>
    <property type="molecule type" value="Genomic_DNA"/>
</dbReference>
<dbReference type="SMART" id="SM00228">
    <property type="entry name" value="PDZ"/>
    <property type="match status" value="2"/>
</dbReference>
<dbReference type="InterPro" id="IPR001478">
    <property type="entry name" value="PDZ"/>
</dbReference>
<keyword evidence="7 11" id="KW-0378">Hydrolase</keyword>
<comment type="subcellular location">
    <subcellularLocation>
        <location evidence="1">Periplasm</location>
    </subcellularLocation>
</comment>
<dbReference type="InterPro" id="IPR011782">
    <property type="entry name" value="Pept_S1C_Do"/>
</dbReference>
<dbReference type="InterPro" id="IPR041489">
    <property type="entry name" value="PDZ_6"/>
</dbReference>
<evidence type="ECO:0000256" key="4">
    <source>
        <dbReference type="ARBA" id="ARBA00022729"/>
    </source>
</evidence>
<accession>A0ABT8BH22</accession>
<keyword evidence="12" id="KW-1185">Reference proteome</keyword>
<keyword evidence="4 9" id="KW-0732">Signal</keyword>
<dbReference type="InterPro" id="IPR036034">
    <property type="entry name" value="PDZ_sf"/>
</dbReference>
<feature type="domain" description="PDZ" evidence="10">
    <location>
        <begin position="391"/>
        <end position="482"/>
    </location>
</feature>
<keyword evidence="6" id="KW-0574">Periplasm</keyword>
<dbReference type="Pfam" id="PF13365">
    <property type="entry name" value="Trypsin_2"/>
    <property type="match status" value="1"/>
</dbReference>
<evidence type="ECO:0000256" key="6">
    <source>
        <dbReference type="ARBA" id="ARBA00022764"/>
    </source>
</evidence>
<evidence type="ECO:0000256" key="3">
    <source>
        <dbReference type="ARBA" id="ARBA00022670"/>
    </source>
</evidence>
<reference evidence="12" key="1">
    <citation type="journal article" date="2019" name="Int. J. Syst. Evol. Microbiol.">
        <title>The Global Catalogue of Microorganisms (GCM) 10K type strain sequencing project: providing services to taxonomists for standard genome sequencing and annotation.</title>
        <authorList>
            <consortium name="The Broad Institute Genomics Platform"/>
            <consortium name="The Broad Institute Genome Sequencing Center for Infectious Disease"/>
            <person name="Wu L."/>
            <person name="Ma J."/>
        </authorList>
    </citation>
    <scope>NUCLEOTIDE SEQUENCE [LARGE SCALE GENOMIC DNA]</scope>
    <source>
        <strain evidence="12">CECT 7069</strain>
    </source>
</reference>
<evidence type="ECO:0000259" key="10">
    <source>
        <dbReference type="PROSITE" id="PS50106"/>
    </source>
</evidence>
<dbReference type="Pfam" id="PF17820">
    <property type="entry name" value="PDZ_6"/>
    <property type="match status" value="2"/>
</dbReference>
<dbReference type="Gene3D" id="2.40.10.120">
    <property type="match status" value="1"/>
</dbReference>
<dbReference type="PANTHER" id="PTHR22939">
    <property type="entry name" value="SERINE PROTEASE FAMILY S1C HTRA-RELATED"/>
    <property type="match status" value="1"/>
</dbReference>
<dbReference type="NCBIfam" id="TIGR02037">
    <property type="entry name" value="degP_htrA_DO"/>
    <property type="match status" value="1"/>
</dbReference>
<organism evidence="11 12">
    <name type="scientific">Methylobacterium adhaesivum</name>
    <dbReference type="NCBI Taxonomy" id="333297"/>
    <lineage>
        <taxon>Bacteria</taxon>
        <taxon>Pseudomonadati</taxon>
        <taxon>Pseudomonadota</taxon>
        <taxon>Alphaproteobacteria</taxon>
        <taxon>Hyphomicrobiales</taxon>
        <taxon>Methylobacteriaceae</taxon>
        <taxon>Methylobacterium</taxon>
    </lineage>
</organism>
<dbReference type="EC" id="3.4.21.107" evidence="11"/>
<dbReference type="PANTHER" id="PTHR22939:SF129">
    <property type="entry name" value="SERINE PROTEASE HTRA2, MITOCHONDRIAL"/>
    <property type="match status" value="1"/>
</dbReference>
<protein>
    <submittedName>
        <fullName evidence="11">Do family serine endopeptidase</fullName>
        <ecNumber evidence="11">3.4.21.107</ecNumber>
    </submittedName>
</protein>
<dbReference type="GO" id="GO:0016787">
    <property type="term" value="F:hydrolase activity"/>
    <property type="evidence" value="ECO:0007669"/>
    <property type="project" value="UniProtKB-KW"/>
</dbReference>
<evidence type="ECO:0000256" key="9">
    <source>
        <dbReference type="SAM" id="SignalP"/>
    </source>
</evidence>
<dbReference type="PRINTS" id="PR00834">
    <property type="entry name" value="PROTEASES2C"/>
</dbReference>
<evidence type="ECO:0000256" key="8">
    <source>
        <dbReference type="ARBA" id="ARBA00022825"/>
    </source>
</evidence>
<dbReference type="RefSeq" id="WP_238222870.1">
    <property type="nucleotide sequence ID" value="NZ_BPQD01000003.1"/>
</dbReference>
<evidence type="ECO:0000256" key="2">
    <source>
        <dbReference type="ARBA" id="ARBA00010541"/>
    </source>
</evidence>
<feature type="domain" description="PDZ" evidence="10">
    <location>
        <begin position="277"/>
        <end position="348"/>
    </location>
</feature>
<comment type="caution">
    <text evidence="11">The sequence shown here is derived from an EMBL/GenBank/DDBJ whole genome shotgun (WGS) entry which is preliminary data.</text>
</comment>
<dbReference type="PROSITE" id="PS50106">
    <property type="entry name" value="PDZ"/>
    <property type="match status" value="2"/>
</dbReference>
<evidence type="ECO:0000256" key="5">
    <source>
        <dbReference type="ARBA" id="ARBA00022737"/>
    </source>
</evidence>
<feature type="signal peptide" evidence="9">
    <location>
        <begin position="1"/>
        <end position="23"/>
    </location>
</feature>
<evidence type="ECO:0000256" key="1">
    <source>
        <dbReference type="ARBA" id="ARBA00004418"/>
    </source>
</evidence>
<evidence type="ECO:0000313" key="12">
    <source>
        <dbReference type="Proteomes" id="UP001224644"/>
    </source>
</evidence>
<sequence length="491" mass="51204">MPRLSQTLLPLAAALLIAAPAGAQMAQTPDHTAPEKIAPDLAEKAVPQSKGQVQLSFAPVVKRAAPSVVNVYASHVETRSSSRSAMDEFMRRFFGEGSGRGRGGTPGERAQKSLGSGVIVDESGLVITNNHVIDNMNEVRVALADRREFEASIVLRDPRTDLAVIKIKSPTGGLVAMPFGDSESLEVGDFVLAIGNPFGVGQTVTQGIVSALARTQVGSSDYQFFIQTDAAINPGNSGGALVDLKGQLVGINTAIFSQSGGSHGIGFAIPASMVRAVVETAKGGATAVRRPWLGARVQNVTPDIAESMGLDHPTGVLVASLQAKSPAEEAGLKRGDLILTVDGKTVDDPEAFGYRFALKGLSGTTKFGILRGTGRTTVAVKLGPAPETRPRDTLKVRTRSPFMGATLVNTSPAVAEEIQMDLPAEGVAVSGVDENSIAARAGLQKGDIIVAINGLPIATTKDLERVTRNSLNMWEVSINRGGEVLTSVFGG</sequence>
<keyword evidence="8" id="KW-0720">Serine protease</keyword>
<comment type="similarity">
    <text evidence="2">Belongs to the peptidase S1C family.</text>
</comment>
<dbReference type="InterPro" id="IPR001940">
    <property type="entry name" value="Peptidase_S1C"/>
</dbReference>
<name>A0ABT8BH22_9HYPH</name>
<dbReference type="InterPro" id="IPR009003">
    <property type="entry name" value="Peptidase_S1_PA"/>
</dbReference>
<evidence type="ECO:0000313" key="11">
    <source>
        <dbReference type="EMBL" id="MDN3590681.1"/>
    </source>
</evidence>
<proteinExistence type="inferred from homology"/>
<dbReference type="SUPFAM" id="SSF50156">
    <property type="entry name" value="PDZ domain-like"/>
    <property type="match status" value="2"/>
</dbReference>
<dbReference type="SUPFAM" id="SSF50494">
    <property type="entry name" value="Trypsin-like serine proteases"/>
    <property type="match status" value="1"/>
</dbReference>
<keyword evidence="3" id="KW-0645">Protease</keyword>
<gene>
    <name evidence="11" type="ORF">QWZ12_08650</name>
</gene>
<dbReference type="Proteomes" id="UP001224644">
    <property type="component" value="Unassembled WGS sequence"/>
</dbReference>
<dbReference type="Gene3D" id="2.30.42.10">
    <property type="match status" value="2"/>
</dbReference>
<evidence type="ECO:0000256" key="7">
    <source>
        <dbReference type="ARBA" id="ARBA00022801"/>
    </source>
</evidence>